<dbReference type="RefSeq" id="WP_006239626.1">
    <property type="nucleotide sequence ID" value="NZ_JH636049.1"/>
</dbReference>
<feature type="domain" description="UspA" evidence="4">
    <location>
        <begin position="136"/>
        <end position="275"/>
    </location>
</feature>
<dbReference type="PANTHER" id="PTHR46268:SF27">
    <property type="entry name" value="UNIVERSAL STRESS PROTEIN RV2623"/>
    <property type="match status" value="1"/>
</dbReference>
<dbReference type="InterPro" id="IPR014729">
    <property type="entry name" value="Rossmann-like_a/b/a_fold"/>
</dbReference>
<dbReference type="OrthoDB" id="5244367at2"/>
<name>I0V5Q7_9PSEU</name>
<dbReference type="Gene3D" id="3.40.50.620">
    <property type="entry name" value="HUPs"/>
    <property type="match status" value="2"/>
</dbReference>
<organism evidence="5 6">
    <name type="scientific">Saccharomonospora xinjiangensis XJ-54</name>
    <dbReference type="NCBI Taxonomy" id="882086"/>
    <lineage>
        <taxon>Bacteria</taxon>
        <taxon>Bacillati</taxon>
        <taxon>Actinomycetota</taxon>
        <taxon>Actinomycetes</taxon>
        <taxon>Pseudonocardiales</taxon>
        <taxon>Pseudonocardiaceae</taxon>
        <taxon>Saccharomonospora</taxon>
    </lineage>
</organism>
<dbReference type="AlphaFoldDB" id="I0V5Q7"/>
<gene>
    <name evidence="5" type="ORF">SacxiDRAFT_3254</name>
</gene>
<evidence type="ECO:0000256" key="2">
    <source>
        <dbReference type="ARBA" id="ARBA00022741"/>
    </source>
</evidence>
<evidence type="ECO:0000256" key="3">
    <source>
        <dbReference type="ARBA" id="ARBA00022840"/>
    </source>
</evidence>
<reference evidence="5 6" key="1">
    <citation type="submission" date="2012-01" db="EMBL/GenBank/DDBJ databases">
        <title>Improved High-Quality Draft sequence of Saccharomonospora xinjiangensis XJ-54.</title>
        <authorList>
            <consortium name="US DOE Joint Genome Institute"/>
            <person name="Lucas S."/>
            <person name="Han J."/>
            <person name="Lapidus A."/>
            <person name="Cheng J.-F."/>
            <person name="Goodwin L."/>
            <person name="Pitluck S."/>
            <person name="Peters L."/>
            <person name="Mikhailova N."/>
            <person name="Teshima H."/>
            <person name="Detter J.C."/>
            <person name="Han C."/>
            <person name="Tapia R."/>
            <person name="Land M."/>
            <person name="Hauser L."/>
            <person name="Kyrpides N."/>
            <person name="Ivanova N."/>
            <person name="Pagani I."/>
            <person name="Brambilla E.-M."/>
            <person name="Klenk H.-P."/>
            <person name="Woyke T."/>
        </authorList>
    </citation>
    <scope>NUCLEOTIDE SEQUENCE [LARGE SCALE GENOMIC DNA]</scope>
    <source>
        <strain evidence="5 6">XJ-54</strain>
    </source>
</reference>
<dbReference type="Proteomes" id="UP000004691">
    <property type="component" value="Unassembled WGS sequence"/>
</dbReference>
<dbReference type="Pfam" id="PF00582">
    <property type="entry name" value="Usp"/>
    <property type="match status" value="2"/>
</dbReference>
<dbReference type="EMBL" id="JH636049">
    <property type="protein sequence ID" value="EID55460.1"/>
    <property type="molecule type" value="Genomic_DNA"/>
</dbReference>
<dbReference type="STRING" id="882086.SacxiDRAFT_3254"/>
<evidence type="ECO:0000313" key="5">
    <source>
        <dbReference type="EMBL" id="EID55460.1"/>
    </source>
</evidence>
<dbReference type="PRINTS" id="PR01438">
    <property type="entry name" value="UNVRSLSTRESS"/>
</dbReference>
<dbReference type="InterPro" id="IPR006016">
    <property type="entry name" value="UspA"/>
</dbReference>
<keyword evidence="6" id="KW-1185">Reference proteome</keyword>
<evidence type="ECO:0000256" key="1">
    <source>
        <dbReference type="ARBA" id="ARBA00008791"/>
    </source>
</evidence>
<dbReference type="GO" id="GO:0005524">
    <property type="term" value="F:ATP binding"/>
    <property type="evidence" value="ECO:0007669"/>
    <property type="project" value="UniProtKB-KW"/>
</dbReference>
<accession>I0V5Q7</accession>
<feature type="domain" description="UspA" evidence="4">
    <location>
        <begin position="4"/>
        <end position="127"/>
    </location>
</feature>
<dbReference type="InterPro" id="IPR006015">
    <property type="entry name" value="Universal_stress_UspA"/>
</dbReference>
<dbReference type="CDD" id="cd00293">
    <property type="entry name" value="USP-like"/>
    <property type="match status" value="1"/>
</dbReference>
<evidence type="ECO:0000313" key="6">
    <source>
        <dbReference type="Proteomes" id="UP000004691"/>
    </source>
</evidence>
<dbReference type="HOGENOM" id="CLU_049301_2_1_11"/>
<sequence length="275" mass="28649">MRLRRVLVATDLSEGAGAAVRRAANLAAAHGAELTVLSVLPPSLAQDLSTFAGHAFDSHVATHAPAWADVRLRTGPVSGTILAEAADLAADLLVLGANGDRGFAGAFVGHTTANVAHASGCPVLVVRTPVNDASDYATVLLAVDDSDEARRAAEFGMALTPSAVHIVAHVSVVIGEHLLRLRGLGESDIDDLREASLAEIRPRIEAFAARLDPRPDTVVVGPGTPQRALPELASRYLADLVVTGSGSSTRFERVLLGGVAQSVLRHVRSDVLIVR</sequence>
<proteinExistence type="inferred from homology"/>
<comment type="similarity">
    <text evidence="1">Belongs to the universal stress protein A family.</text>
</comment>
<keyword evidence="3" id="KW-0067">ATP-binding</keyword>
<keyword evidence="2" id="KW-0547">Nucleotide-binding</keyword>
<dbReference type="SUPFAM" id="SSF52402">
    <property type="entry name" value="Adenine nucleotide alpha hydrolases-like"/>
    <property type="match status" value="2"/>
</dbReference>
<dbReference type="eggNOG" id="COG0589">
    <property type="taxonomic scope" value="Bacteria"/>
</dbReference>
<dbReference type="PANTHER" id="PTHR46268">
    <property type="entry name" value="STRESS RESPONSE PROTEIN NHAX"/>
    <property type="match status" value="1"/>
</dbReference>
<protein>
    <submittedName>
        <fullName evidence="5">Universal stress protein UspA-like protein</fullName>
    </submittedName>
</protein>
<evidence type="ECO:0000259" key="4">
    <source>
        <dbReference type="Pfam" id="PF00582"/>
    </source>
</evidence>